<dbReference type="Proteomes" id="UP001168821">
    <property type="component" value="Unassembled WGS sequence"/>
</dbReference>
<organism evidence="5 6">
    <name type="scientific">Zophobas morio</name>
    <dbReference type="NCBI Taxonomy" id="2755281"/>
    <lineage>
        <taxon>Eukaryota</taxon>
        <taxon>Metazoa</taxon>
        <taxon>Ecdysozoa</taxon>
        <taxon>Arthropoda</taxon>
        <taxon>Hexapoda</taxon>
        <taxon>Insecta</taxon>
        <taxon>Pterygota</taxon>
        <taxon>Neoptera</taxon>
        <taxon>Endopterygota</taxon>
        <taxon>Coleoptera</taxon>
        <taxon>Polyphaga</taxon>
        <taxon>Cucujiformia</taxon>
        <taxon>Tenebrionidae</taxon>
        <taxon>Zophobas</taxon>
    </lineage>
</organism>
<dbReference type="InterPro" id="IPR029055">
    <property type="entry name" value="Ntn_hydrolases_N"/>
</dbReference>
<dbReference type="InterPro" id="IPR051857">
    <property type="entry name" value="Asn_synthetase_domain"/>
</dbReference>
<evidence type="ECO:0000259" key="4">
    <source>
        <dbReference type="Pfam" id="PF00733"/>
    </source>
</evidence>
<comment type="caution">
    <text evidence="5">The sequence shown here is derived from an EMBL/GenBank/DDBJ whole genome shotgun (WGS) entry which is preliminary data.</text>
</comment>
<dbReference type="EMBL" id="JALNTZ010001231">
    <property type="protein sequence ID" value="KAJ3626946.1"/>
    <property type="molecule type" value="Genomic_DNA"/>
</dbReference>
<gene>
    <name evidence="5" type="ORF">Zmor_004112</name>
</gene>
<accession>A0AA38HK53</accession>
<proteinExistence type="predicted"/>
<keyword evidence="1" id="KW-0028">Amino-acid biosynthesis</keyword>
<keyword evidence="3" id="KW-0315">Glutamine amidotransferase</keyword>
<evidence type="ECO:0000256" key="2">
    <source>
        <dbReference type="ARBA" id="ARBA00022888"/>
    </source>
</evidence>
<dbReference type="InterPro" id="IPR001962">
    <property type="entry name" value="Asn_synthase"/>
</dbReference>
<evidence type="ECO:0000256" key="1">
    <source>
        <dbReference type="ARBA" id="ARBA00022605"/>
    </source>
</evidence>
<keyword evidence="2" id="KW-0061">Asparagine biosynthesis</keyword>
<sequence>PDYYSVKTVELTQQNLSLLLQSSVLNLRGNLTYQPTSDERGGFLLWNGEVFDGLEILNENDTSIISRNLAACTDIQEILNVLASIRGPWAFIYYSKILNTIYFGRDVLGRRSLLWHIPKSETDAFVLTSVTEKPVVFNETCVWQEVPANGVYYINFTNVTWDPVKRRVFPLPAKFSRVAILFSGGVDSMMIAAHATAHIPSNEPIDLINVAFTLDSESFHYINIYCSGVILLLVDINNSNVPDRVTGRKGVQELAALYPERTWNFIEVDVTLTELYLHKEHIKTLCTPLSSVMDLSIASALWFASRGIGKLRRYTSDILSTSENYETPARILLVGIGADEQLGGYRKHRMVFHKGGWEALAEELQRGIQAISYRNLGRDDRVIGDHGREARFPFLDEDLVNFLSSVPVWLKADLRYPRGLGEKYLLRKAAWKVGMKNSAFMEKRAIQFGSRVAHLEKFMGKKLKNLL</sequence>
<dbReference type="PANTHER" id="PTHR45937">
    <property type="entry name" value="ASPARAGINE SYNTHETASE DOMAIN-CONTAINING PROTEIN 1"/>
    <property type="match status" value="1"/>
</dbReference>
<feature type="domain" description="Asparagine synthetase" evidence="4">
    <location>
        <begin position="355"/>
        <end position="433"/>
    </location>
</feature>
<evidence type="ECO:0000313" key="5">
    <source>
        <dbReference type="EMBL" id="KAJ3626946.1"/>
    </source>
</evidence>
<dbReference type="GO" id="GO:0004066">
    <property type="term" value="F:asparagine synthase (glutamine-hydrolyzing) activity"/>
    <property type="evidence" value="ECO:0007669"/>
    <property type="project" value="InterPro"/>
</dbReference>
<dbReference type="InterPro" id="IPR014729">
    <property type="entry name" value="Rossmann-like_a/b/a_fold"/>
</dbReference>
<dbReference type="GO" id="GO:0006529">
    <property type="term" value="P:asparagine biosynthetic process"/>
    <property type="evidence" value="ECO:0007669"/>
    <property type="project" value="UniProtKB-KW"/>
</dbReference>
<reference evidence="5" key="1">
    <citation type="journal article" date="2023" name="G3 (Bethesda)">
        <title>Whole genome assemblies of Zophobas morio and Tenebrio molitor.</title>
        <authorList>
            <person name="Kaur S."/>
            <person name="Stinson S.A."/>
            <person name="diCenzo G.C."/>
        </authorList>
    </citation>
    <scope>NUCLEOTIDE SEQUENCE</scope>
    <source>
        <strain evidence="5">QUZm001</strain>
    </source>
</reference>
<dbReference type="SUPFAM" id="SSF52402">
    <property type="entry name" value="Adenine nucleotide alpha hydrolases-like"/>
    <property type="match status" value="1"/>
</dbReference>
<name>A0AA38HK53_9CUCU</name>
<evidence type="ECO:0000256" key="3">
    <source>
        <dbReference type="ARBA" id="ARBA00022962"/>
    </source>
</evidence>
<dbReference type="PANTHER" id="PTHR45937:SF1">
    <property type="entry name" value="ASPARAGINE SYNTHETASE DOMAIN-CONTAINING PROTEIN 1"/>
    <property type="match status" value="1"/>
</dbReference>
<keyword evidence="6" id="KW-1185">Reference proteome</keyword>
<feature type="non-terminal residue" evidence="5">
    <location>
        <position position="1"/>
    </location>
</feature>
<dbReference type="CDD" id="cd01991">
    <property type="entry name" value="Asn_synthase_B_C"/>
    <property type="match status" value="1"/>
</dbReference>
<protein>
    <recommendedName>
        <fullName evidence="4">Asparagine synthetase domain-containing protein</fullName>
    </recommendedName>
</protein>
<dbReference type="SUPFAM" id="SSF56235">
    <property type="entry name" value="N-terminal nucleophile aminohydrolases (Ntn hydrolases)"/>
    <property type="match status" value="1"/>
</dbReference>
<dbReference type="Pfam" id="PF00733">
    <property type="entry name" value="Asn_synthase"/>
    <property type="match status" value="1"/>
</dbReference>
<dbReference type="Gene3D" id="3.40.50.620">
    <property type="entry name" value="HUPs"/>
    <property type="match status" value="1"/>
</dbReference>
<evidence type="ECO:0000313" key="6">
    <source>
        <dbReference type="Proteomes" id="UP001168821"/>
    </source>
</evidence>
<dbReference type="AlphaFoldDB" id="A0AA38HK53"/>